<protein>
    <submittedName>
        <fullName evidence="2">Cytochrome c-type biogenesis protein CcmH</fullName>
    </submittedName>
</protein>
<evidence type="ECO:0000313" key="2">
    <source>
        <dbReference type="EMBL" id="MBB5372406.1"/>
    </source>
</evidence>
<keyword evidence="1" id="KW-0472">Membrane</keyword>
<organism evidence="2 3">
    <name type="scientific">Acidocella aromatica</name>
    <dbReference type="NCBI Taxonomy" id="1303579"/>
    <lineage>
        <taxon>Bacteria</taxon>
        <taxon>Pseudomonadati</taxon>
        <taxon>Pseudomonadota</taxon>
        <taxon>Alphaproteobacteria</taxon>
        <taxon>Acetobacterales</taxon>
        <taxon>Acidocellaceae</taxon>
        <taxon>Acidocella</taxon>
    </lineage>
</organism>
<dbReference type="RefSeq" id="WP_183265434.1">
    <property type="nucleotide sequence ID" value="NZ_JACHFJ010000002.1"/>
</dbReference>
<comment type="caution">
    <text evidence="2">The sequence shown here is derived from an EMBL/GenBank/DDBJ whole genome shotgun (WGS) entry which is preliminary data.</text>
</comment>
<feature type="transmembrane region" description="Helical" evidence="1">
    <location>
        <begin position="88"/>
        <end position="105"/>
    </location>
</feature>
<evidence type="ECO:0000256" key="1">
    <source>
        <dbReference type="SAM" id="Phobius"/>
    </source>
</evidence>
<sequence length="208" mass="22309">MIFAAMLALALALTAPLALAFRPPKFLRNRREAALATHRAQLAELTRDHDEGRIGAAEYRAARLEVERRLLAADGLAAQQLTGNAKPLLIAVIIALPIMAFALYLPGSTPTVPSEPHEQWVAHQAVEKARLDQVIAALRTHLAQVDPNSLNASQGQAYLAEALSEEAGAITPEALALFQQSLAHAPADASWRPLDEQRIAQAKAAASQ</sequence>
<dbReference type="InterPro" id="IPR017560">
    <property type="entry name" value="Cyt_c_biogenesis_CcmI"/>
</dbReference>
<evidence type="ECO:0000313" key="3">
    <source>
        <dbReference type="Proteomes" id="UP000553706"/>
    </source>
</evidence>
<keyword evidence="1" id="KW-1133">Transmembrane helix</keyword>
<dbReference type="AlphaFoldDB" id="A0A840V9J2"/>
<reference evidence="2 3" key="1">
    <citation type="submission" date="2020-08" db="EMBL/GenBank/DDBJ databases">
        <title>Genomic Encyclopedia of Type Strains, Phase IV (KMG-IV): sequencing the most valuable type-strain genomes for metagenomic binning, comparative biology and taxonomic classification.</title>
        <authorList>
            <person name="Goeker M."/>
        </authorList>
    </citation>
    <scope>NUCLEOTIDE SEQUENCE [LARGE SCALE GENOMIC DNA]</scope>
    <source>
        <strain evidence="2 3">DSM 27026</strain>
    </source>
</reference>
<gene>
    <name evidence="2" type="ORF">HNP71_000644</name>
</gene>
<keyword evidence="1" id="KW-0812">Transmembrane</keyword>
<keyword evidence="3" id="KW-1185">Reference proteome</keyword>
<dbReference type="Proteomes" id="UP000553706">
    <property type="component" value="Unassembled WGS sequence"/>
</dbReference>
<accession>A0A840V9J2</accession>
<proteinExistence type="predicted"/>
<name>A0A840V9J2_9PROT</name>
<dbReference type="EMBL" id="JACHFJ010000002">
    <property type="protein sequence ID" value="MBB5372406.1"/>
    <property type="molecule type" value="Genomic_DNA"/>
</dbReference>
<dbReference type="NCBIfam" id="TIGR03142">
    <property type="entry name" value="cytochro_ccmI"/>
    <property type="match status" value="1"/>
</dbReference>